<dbReference type="GO" id="GO:0009103">
    <property type="term" value="P:lipopolysaccharide biosynthetic process"/>
    <property type="evidence" value="ECO:0007669"/>
    <property type="project" value="UniProtKB-ARBA"/>
</dbReference>
<proteinExistence type="predicted"/>
<dbReference type="AlphaFoldDB" id="A0A0H4PDG1"/>
<evidence type="ECO:0000259" key="9">
    <source>
        <dbReference type="Pfam" id="PF02366"/>
    </source>
</evidence>
<keyword evidence="11" id="KW-1185">Reference proteome</keyword>
<dbReference type="Proteomes" id="UP000036520">
    <property type="component" value="Chromosome"/>
</dbReference>
<dbReference type="GO" id="GO:0010041">
    <property type="term" value="P:response to iron(III) ion"/>
    <property type="evidence" value="ECO:0007669"/>
    <property type="project" value="TreeGrafter"/>
</dbReference>
<evidence type="ECO:0000256" key="3">
    <source>
        <dbReference type="ARBA" id="ARBA00022676"/>
    </source>
</evidence>
<evidence type="ECO:0000256" key="8">
    <source>
        <dbReference type="SAM" id="Phobius"/>
    </source>
</evidence>
<feature type="transmembrane region" description="Helical" evidence="8">
    <location>
        <begin position="116"/>
        <end position="134"/>
    </location>
</feature>
<feature type="transmembrane region" description="Helical" evidence="8">
    <location>
        <begin position="170"/>
        <end position="200"/>
    </location>
</feature>
<feature type="transmembrane region" description="Helical" evidence="8">
    <location>
        <begin position="68"/>
        <end position="86"/>
    </location>
</feature>
<dbReference type="GO" id="GO:0005886">
    <property type="term" value="C:plasma membrane"/>
    <property type="evidence" value="ECO:0007669"/>
    <property type="project" value="UniProtKB-SubCell"/>
</dbReference>
<dbReference type="GO" id="GO:0016763">
    <property type="term" value="F:pentosyltransferase activity"/>
    <property type="evidence" value="ECO:0007669"/>
    <property type="project" value="TreeGrafter"/>
</dbReference>
<evidence type="ECO:0000256" key="6">
    <source>
        <dbReference type="ARBA" id="ARBA00022989"/>
    </source>
</evidence>
<feature type="transmembrane region" description="Helical" evidence="8">
    <location>
        <begin position="7"/>
        <end position="27"/>
    </location>
</feature>
<gene>
    <name evidence="10" type="ORF">CA2015_2892</name>
</gene>
<evidence type="ECO:0000313" key="10">
    <source>
        <dbReference type="EMBL" id="AKP52299.1"/>
    </source>
</evidence>
<dbReference type="RefSeq" id="WP_048642535.1">
    <property type="nucleotide sequence ID" value="NZ_CP012040.1"/>
</dbReference>
<evidence type="ECO:0000256" key="5">
    <source>
        <dbReference type="ARBA" id="ARBA00022692"/>
    </source>
</evidence>
<dbReference type="InterPro" id="IPR003342">
    <property type="entry name" value="ArnT-like_N"/>
</dbReference>
<accession>A0A0H4PDG1</accession>
<evidence type="ECO:0000256" key="1">
    <source>
        <dbReference type="ARBA" id="ARBA00004651"/>
    </source>
</evidence>
<dbReference type="OrthoDB" id="9792789at2"/>
<organism evidence="10 11">
    <name type="scientific">Cyclobacterium amurskyense</name>
    <dbReference type="NCBI Taxonomy" id="320787"/>
    <lineage>
        <taxon>Bacteria</taxon>
        <taxon>Pseudomonadati</taxon>
        <taxon>Bacteroidota</taxon>
        <taxon>Cytophagia</taxon>
        <taxon>Cytophagales</taxon>
        <taxon>Cyclobacteriaceae</taxon>
        <taxon>Cyclobacterium</taxon>
    </lineage>
</organism>
<keyword evidence="5 8" id="KW-0812">Transmembrane</keyword>
<keyword evidence="6 8" id="KW-1133">Transmembrane helix</keyword>
<evidence type="ECO:0000256" key="7">
    <source>
        <dbReference type="ARBA" id="ARBA00023136"/>
    </source>
</evidence>
<dbReference type="GO" id="GO:0000030">
    <property type="term" value="F:mannosyltransferase activity"/>
    <property type="evidence" value="ECO:0007669"/>
    <property type="project" value="InterPro"/>
</dbReference>
<keyword evidence="2" id="KW-1003">Cell membrane</keyword>
<dbReference type="InterPro" id="IPR050297">
    <property type="entry name" value="LipidA_mod_glycosyltrf_83"/>
</dbReference>
<dbReference type="KEGG" id="camu:CA2015_2892"/>
<feature type="transmembrane region" description="Helical" evidence="8">
    <location>
        <begin position="409"/>
        <end position="428"/>
    </location>
</feature>
<feature type="transmembrane region" description="Helical" evidence="8">
    <location>
        <begin position="380"/>
        <end position="397"/>
    </location>
</feature>
<sequence length="550" mass="62505">MNKTPGWINSYGFPMLAFLVLVGPFALDFHLHYPDEMYYTDAAIRMMQNGDYLTTYLGSGELRFKKPILTYWFVLAGFKTFGVAAYSSRILFLLFGAGIIPLVYHIAKMVGRSNKLPIWSAWIVATHPIIIFSSTRSIPDILLAFFMTLAAVGITGLLKYGNNSPKKYFWFFYLGLAFAFETKGLPAAALGLVAIAYMLFNPWQRIKLMKLLYLPAIALALFISLFWFVAMYMKFGSIYLDSFLEDQVGMRVGSRIWMIVKHFIFAVLLMVGLFLPWVSLKIKALPSGLKSIFSQNKAFFGFAIIWTLSIIGMTAMVSTFYERYLLPVTPISAILLAGIVLKTTPRPTNAMKLWTKVFLGINWLVLFVALFAHVGLGSSFWIYGQWIIGFGLSVLLWKKVNQPNYQVQVLGLSILLLFLSVSLVTHPLSIPNQGRQVQAYISTHEIPENSKIAFLGNLHYASKIRIGLGPEFFMKTFSSLEEVPESYAYFICDEPNKRALDGLLPIKDVVSLNWDPKYIKEMIMSILNGNTTEEKMKWGKKYYWIERFPA</sequence>
<feature type="transmembrane region" description="Helical" evidence="8">
    <location>
        <begin position="324"/>
        <end position="341"/>
    </location>
</feature>
<feature type="transmembrane region" description="Helical" evidence="8">
    <location>
        <begin position="212"/>
        <end position="235"/>
    </location>
</feature>
<feature type="domain" description="ArnT-like N-terminal" evidence="9">
    <location>
        <begin position="31"/>
        <end position="229"/>
    </location>
</feature>
<feature type="transmembrane region" description="Helical" evidence="8">
    <location>
        <begin position="255"/>
        <end position="278"/>
    </location>
</feature>
<dbReference type="PANTHER" id="PTHR33908:SF3">
    <property type="entry name" value="UNDECAPRENYL PHOSPHATE-ALPHA-4-AMINO-4-DEOXY-L-ARABINOSE ARABINOSYL TRANSFERASE"/>
    <property type="match status" value="1"/>
</dbReference>
<keyword evidence="4 10" id="KW-0808">Transferase</keyword>
<dbReference type="GO" id="GO:0006493">
    <property type="term" value="P:protein O-linked glycosylation"/>
    <property type="evidence" value="ECO:0007669"/>
    <property type="project" value="InterPro"/>
</dbReference>
<dbReference type="PANTHER" id="PTHR33908">
    <property type="entry name" value="MANNOSYLTRANSFERASE YKCB-RELATED"/>
    <property type="match status" value="1"/>
</dbReference>
<keyword evidence="3" id="KW-0328">Glycosyltransferase</keyword>
<feature type="transmembrane region" description="Helical" evidence="8">
    <location>
        <begin position="141"/>
        <end position="158"/>
    </location>
</feature>
<name>A0A0H4PDG1_9BACT</name>
<dbReference type="EMBL" id="CP012040">
    <property type="protein sequence ID" value="AKP52299.1"/>
    <property type="molecule type" value="Genomic_DNA"/>
</dbReference>
<comment type="subcellular location">
    <subcellularLocation>
        <location evidence="1">Cell membrane</location>
        <topology evidence="1">Multi-pass membrane protein</topology>
    </subcellularLocation>
</comment>
<dbReference type="STRING" id="320787.CA2015_2892"/>
<protein>
    <submittedName>
        <fullName evidence="10">Glycosyl transferase, family 39</fullName>
    </submittedName>
</protein>
<feature type="transmembrane region" description="Helical" evidence="8">
    <location>
        <begin position="353"/>
        <end position="374"/>
    </location>
</feature>
<keyword evidence="7 8" id="KW-0472">Membrane</keyword>
<evidence type="ECO:0000256" key="4">
    <source>
        <dbReference type="ARBA" id="ARBA00022679"/>
    </source>
</evidence>
<dbReference type="Pfam" id="PF02366">
    <property type="entry name" value="PMT"/>
    <property type="match status" value="1"/>
</dbReference>
<reference evidence="10 11" key="1">
    <citation type="submission" date="2015-07" db="EMBL/GenBank/DDBJ databases">
        <authorList>
            <person name="Kim K.M."/>
        </authorList>
    </citation>
    <scope>NUCLEOTIDE SEQUENCE [LARGE SCALE GENOMIC DNA]</scope>
    <source>
        <strain evidence="10 11">KCTC 12363</strain>
    </source>
</reference>
<feature type="transmembrane region" description="Helical" evidence="8">
    <location>
        <begin position="91"/>
        <end position="110"/>
    </location>
</feature>
<evidence type="ECO:0000313" key="11">
    <source>
        <dbReference type="Proteomes" id="UP000036520"/>
    </source>
</evidence>
<evidence type="ECO:0000256" key="2">
    <source>
        <dbReference type="ARBA" id="ARBA00022475"/>
    </source>
</evidence>
<feature type="transmembrane region" description="Helical" evidence="8">
    <location>
        <begin position="299"/>
        <end position="318"/>
    </location>
</feature>